<evidence type="ECO:0000313" key="2">
    <source>
        <dbReference type="Proteomes" id="UP000539953"/>
    </source>
</evidence>
<dbReference type="InterPro" id="IPR023214">
    <property type="entry name" value="HAD_sf"/>
</dbReference>
<dbReference type="GO" id="GO:0008967">
    <property type="term" value="F:phosphoglycolate phosphatase activity"/>
    <property type="evidence" value="ECO:0007669"/>
    <property type="project" value="UniProtKB-EC"/>
</dbReference>
<keyword evidence="2" id="KW-1185">Reference proteome</keyword>
<dbReference type="EMBL" id="JACHHK010000006">
    <property type="protein sequence ID" value="MBB5183618.1"/>
    <property type="molecule type" value="Genomic_DNA"/>
</dbReference>
<dbReference type="InterPro" id="IPR036412">
    <property type="entry name" value="HAD-like_sf"/>
</dbReference>
<comment type="caution">
    <text evidence="1">The sequence shown here is derived from an EMBL/GenBank/DDBJ whole genome shotgun (WGS) entry which is preliminary data.</text>
</comment>
<protein>
    <submittedName>
        <fullName evidence="1">Phosphoglycolate phosphatase</fullName>
        <ecNumber evidence="1">3.1.3.18</ecNumber>
    </submittedName>
</protein>
<dbReference type="Gene3D" id="1.10.150.240">
    <property type="entry name" value="Putative phosphatase, domain 2"/>
    <property type="match status" value="1"/>
</dbReference>
<name>A0A7W8D024_9FIRM</name>
<dbReference type="PANTHER" id="PTHR43434:SF1">
    <property type="entry name" value="PHOSPHOGLYCOLATE PHOSPHATASE"/>
    <property type="match status" value="1"/>
</dbReference>
<dbReference type="EC" id="3.1.3.18" evidence="1"/>
<accession>A0A7W8D024</accession>
<gene>
    <name evidence="1" type="ORF">HNQ47_001653</name>
</gene>
<dbReference type="PANTHER" id="PTHR43434">
    <property type="entry name" value="PHOSPHOGLYCOLATE PHOSPHATASE"/>
    <property type="match status" value="1"/>
</dbReference>
<dbReference type="InterPro" id="IPR041492">
    <property type="entry name" value="HAD_2"/>
</dbReference>
<sequence>MKRIIWDWNGTLFDDVDLCFQCINRLLQAHELPPLDSLDAYRHVFRFPIEEYYKKAGFDFQKTPFSQLAAEYMADYQEKSYRCRLQGDALATMQTIRSRHIPQTILSASRKDYLMKQLDLFALQPYIDSIYGIRNIYAESKEYLAHEARRNFSEDELWFVGDSVHDAQVADSVKADCVLVSTGHQSKDILERTGKPVADSLMQAWEIIHETD</sequence>
<dbReference type="SFLD" id="SFLDS00003">
    <property type="entry name" value="Haloacid_Dehalogenase"/>
    <property type="match status" value="1"/>
</dbReference>
<organism evidence="1 2">
    <name type="scientific">Catenisphaera adipataccumulans</name>
    <dbReference type="NCBI Taxonomy" id="700500"/>
    <lineage>
        <taxon>Bacteria</taxon>
        <taxon>Bacillati</taxon>
        <taxon>Bacillota</taxon>
        <taxon>Erysipelotrichia</taxon>
        <taxon>Erysipelotrichales</taxon>
        <taxon>Erysipelotrichaceae</taxon>
        <taxon>Catenisphaera</taxon>
    </lineage>
</organism>
<dbReference type="AlphaFoldDB" id="A0A7W8D024"/>
<dbReference type="InterPro" id="IPR050155">
    <property type="entry name" value="HAD-like_hydrolase_sf"/>
</dbReference>
<dbReference type="SUPFAM" id="SSF56784">
    <property type="entry name" value="HAD-like"/>
    <property type="match status" value="1"/>
</dbReference>
<dbReference type="Pfam" id="PF13419">
    <property type="entry name" value="HAD_2"/>
    <property type="match status" value="1"/>
</dbReference>
<reference evidence="1 2" key="1">
    <citation type="submission" date="2020-08" db="EMBL/GenBank/DDBJ databases">
        <title>Genomic Encyclopedia of Type Strains, Phase IV (KMG-IV): sequencing the most valuable type-strain genomes for metagenomic binning, comparative biology and taxonomic classification.</title>
        <authorList>
            <person name="Goeker M."/>
        </authorList>
    </citation>
    <scope>NUCLEOTIDE SEQUENCE [LARGE SCALE GENOMIC DNA]</scope>
    <source>
        <strain evidence="1 2">DSM 25799</strain>
    </source>
</reference>
<dbReference type="GO" id="GO:0005829">
    <property type="term" value="C:cytosol"/>
    <property type="evidence" value="ECO:0007669"/>
    <property type="project" value="TreeGrafter"/>
</dbReference>
<keyword evidence="1" id="KW-0378">Hydrolase</keyword>
<evidence type="ECO:0000313" key="1">
    <source>
        <dbReference type="EMBL" id="MBB5183618.1"/>
    </source>
</evidence>
<dbReference type="SFLD" id="SFLDG01129">
    <property type="entry name" value="C1.5:_HAD__Beta-PGM__Phosphata"/>
    <property type="match status" value="1"/>
</dbReference>
<dbReference type="InterPro" id="IPR023198">
    <property type="entry name" value="PGP-like_dom2"/>
</dbReference>
<dbReference type="GO" id="GO:0006281">
    <property type="term" value="P:DNA repair"/>
    <property type="evidence" value="ECO:0007669"/>
    <property type="project" value="TreeGrafter"/>
</dbReference>
<proteinExistence type="predicted"/>
<dbReference type="Gene3D" id="3.40.50.1000">
    <property type="entry name" value="HAD superfamily/HAD-like"/>
    <property type="match status" value="1"/>
</dbReference>
<dbReference type="RefSeq" id="WP_183328915.1">
    <property type="nucleotide sequence ID" value="NZ_JACHHK010000006.1"/>
</dbReference>
<dbReference type="Proteomes" id="UP000539953">
    <property type="component" value="Unassembled WGS sequence"/>
</dbReference>